<organism evidence="2 4">
    <name type="scientific">Sodalis glossinidius (strain morsitans)</name>
    <dbReference type="NCBI Taxonomy" id="343509"/>
    <lineage>
        <taxon>Bacteria</taxon>
        <taxon>Pseudomonadati</taxon>
        <taxon>Pseudomonadota</taxon>
        <taxon>Gammaproteobacteria</taxon>
        <taxon>Enterobacterales</taxon>
        <taxon>Bruguierivoracaceae</taxon>
        <taxon>Sodalis</taxon>
    </lineage>
</organism>
<keyword evidence="1" id="KW-0812">Transmembrane</keyword>
<gene>
    <name evidence="2" type="ORF">SGGMMB4_02435</name>
    <name evidence="3" type="ORF">SGGMMB4_03804</name>
</gene>
<dbReference type="Proteomes" id="UP000245838">
    <property type="component" value="Chromosome sggmmb4_Chromosome"/>
</dbReference>
<dbReference type="EMBL" id="LN854557">
    <property type="protein sequence ID" value="CRL44985.1"/>
    <property type="molecule type" value="Genomic_DNA"/>
</dbReference>
<reference evidence="2 4" key="1">
    <citation type="submission" date="2015-05" db="EMBL/GenBank/DDBJ databases">
        <authorList>
            <person name="Goodhead I."/>
        </authorList>
    </citation>
    <scope>NUCLEOTIDE SEQUENCE [LARGE SCALE GENOMIC DNA]</scope>
    <source>
        <strain evidence="2">B4</strain>
        <strain evidence="4">morsitans</strain>
    </source>
</reference>
<evidence type="ECO:0000313" key="4">
    <source>
        <dbReference type="Proteomes" id="UP000245838"/>
    </source>
</evidence>
<proteinExistence type="predicted"/>
<evidence type="ECO:0000313" key="3">
    <source>
        <dbReference type="EMBL" id="CRL45765.1"/>
    </source>
</evidence>
<keyword evidence="1" id="KW-1133">Transmembrane helix</keyword>
<name>A0A193QJ84_SODGM</name>
<protein>
    <recommendedName>
        <fullName evidence="5">DUF2474 domain-containing protein</fullName>
    </recommendedName>
</protein>
<evidence type="ECO:0000256" key="1">
    <source>
        <dbReference type="SAM" id="Phobius"/>
    </source>
</evidence>
<dbReference type="EMBL" id="LN854557">
    <property type="protein sequence ID" value="CRL45765.1"/>
    <property type="molecule type" value="Genomic_DNA"/>
</dbReference>
<evidence type="ECO:0008006" key="5">
    <source>
        <dbReference type="Google" id="ProtNLM"/>
    </source>
</evidence>
<accession>A0A193QJ84</accession>
<dbReference type="AlphaFoldDB" id="A0A193QJ84"/>
<evidence type="ECO:0000313" key="2">
    <source>
        <dbReference type="EMBL" id="CRL44985.1"/>
    </source>
</evidence>
<sequence length="34" mass="3935">MIKRLPGWKFIMLWLVLFTASTGYLMAAILHAIK</sequence>
<feature type="transmembrane region" description="Helical" evidence="1">
    <location>
        <begin position="12"/>
        <end position="33"/>
    </location>
</feature>
<keyword evidence="1" id="KW-0472">Membrane</keyword>